<name>A0ABR4SNC5_9MICO</name>
<evidence type="ECO:0008006" key="3">
    <source>
        <dbReference type="Google" id="ProtNLM"/>
    </source>
</evidence>
<protein>
    <recommendedName>
        <fullName evidence="3">Minor tail protein</fullName>
    </recommendedName>
</protein>
<gene>
    <name evidence="1" type="ORF">DHOM_02955</name>
</gene>
<reference evidence="1 2" key="1">
    <citation type="submission" date="2014-01" db="EMBL/GenBank/DDBJ databases">
        <title>Draft genome sequence of the multidrug-resistant clinical isolate Dermabacter hominis 1368.</title>
        <authorList>
            <person name="Albersmeier A."/>
            <person name="Bomholt C."/>
            <person name="Glaub A."/>
            <person name="Ruckert C."/>
            <person name="Soriano F."/>
            <person name="Fernandez-Natal I."/>
            <person name="Tauch A."/>
        </authorList>
    </citation>
    <scope>NUCLEOTIDE SEQUENCE [LARGE SCALE GENOMIC DNA]</scope>
    <source>
        <strain evidence="1 2">1368</strain>
    </source>
</reference>
<accession>A0ABR4SNC5</accession>
<proteinExistence type="predicted"/>
<dbReference type="EMBL" id="JDRS01000002">
    <property type="protein sequence ID" value="KDS94217.1"/>
    <property type="molecule type" value="Genomic_DNA"/>
</dbReference>
<keyword evidence="2" id="KW-1185">Reference proteome</keyword>
<sequence length="390" mass="42323">MTWRAFFVQTMTGKIGAELDLAAAGSWSIPLNGIESFDVTISKAQLREIEPHWWAPYGGSVLVSWERADGTLVPWVAGPIVNLPEETRGVDGVAKFSCRGIGAILEKRVVAEQDFSAKTIQRSIMARKGMSLGTIVQDIVEVATERRLGGQLPIVARSPRETGARLNQRTYEGWNLANNGAFKRIKEITEVRNGPDVMFRPEYGGAGIQWGLYHGTAAQPGIAQDWTMDLDSTSTLSPVADVAPSSDGENVANRVWWTGAGEGAGTLVQKAEDKNALANYMPLLEVVGSTSDTENYALLTEHALARLAAGKTPLKQLSMTIDGADPRAEIGRWHVGDLARVTTGDEWMTVPAGTRFERIIAAKGSWNTSMVTLEFQGDQAYEAEDNGETD</sequence>
<dbReference type="Proteomes" id="UP000030182">
    <property type="component" value="Unassembled WGS sequence"/>
</dbReference>
<comment type="caution">
    <text evidence="1">The sequence shown here is derived from an EMBL/GenBank/DDBJ whole genome shotgun (WGS) entry which is preliminary data.</text>
</comment>
<evidence type="ECO:0000313" key="1">
    <source>
        <dbReference type="EMBL" id="KDS94217.1"/>
    </source>
</evidence>
<evidence type="ECO:0000313" key="2">
    <source>
        <dbReference type="Proteomes" id="UP000030182"/>
    </source>
</evidence>
<organism evidence="1 2">
    <name type="scientific">Dermabacter hominis 1368</name>
    <dbReference type="NCBI Taxonomy" id="1450519"/>
    <lineage>
        <taxon>Bacteria</taxon>
        <taxon>Bacillati</taxon>
        <taxon>Actinomycetota</taxon>
        <taxon>Actinomycetes</taxon>
        <taxon>Micrococcales</taxon>
        <taxon>Dermabacteraceae</taxon>
        <taxon>Dermabacter</taxon>
    </lineage>
</organism>